<protein>
    <submittedName>
        <fullName evidence="1">Phage head-tail adaptor, putative, SPP1 family</fullName>
    </submittedName>
</protein>
<dbReference type="NCBIfam" id="TIGR01563">
    <property type="entry name" value="gp16_SPP1"/>
    <property type="match status" value="1"/>
</dbReference>
<dbReference type="AlphaFoldDB" id="A0A5E8H466"/>
<dbReference type="InterPro" id="IPR008767">
    <property type="entry name" value="Phage_SPP1_head-tail_adaptor"/>
</dbReference>
<dbReference type="InterPro" id="IPR038666">
    <property type="entry name" value="SSP1_head-tail_sf"/>
</dbReference>
<dbReference type="Gene3D" id="2.40.10.270">
    <property type="entry name" value="Bacteriophage SPP1 head-tail adaptor protein"/>
    <property type="match status" value="1"/>
</dbReference>
<evidence type="ECO:0000313" key="1">
    <source>
        <dbReference type="EMBL" id="EEE47462.2"/>
    </source>
</evidence>
<reference evidence="1 2" key="1">
    <citation type="submission" date="2008-01" db="EMBL/GenBank/DDBJ databases">
        <authorList>
            <person name="Wagner-Dobler I."/>
            <person name="Ferriera S."/>
            <person name="Johnson J."/>
            <person name="Kravitz S."/>
            <person name="Beeson K."/>
            <person name="Sutton G."/>
            <person name="Rogers Y.-H."/>
            <person name="Friedman R."/>
            <person name="Frazier M."/>
            <person name="Venter J.C."/>
        </authorList>
    </citation>
    <scope>NUCLEOTIDE SEQUENCE [LARGE SCALE GENOMIC DNA]</scope>
    <source>
        <strain evidence="2">DSM 17067 / NCIMB 14079 / DFL-11</strain>
    </source>
</reference>
<dbReference type="RefSeq" id="WP_040450715.1">
    <property type="nucleotide sequence ID" value="NZ_CM011002.1"/>
</dbReference>
<name>A0A5E8H466_ROSAD</name>
<reference evidence="1 2" key="2">
    <citation type="submission" date="2013-04" db="EMBL/GenBank/DDBJ databases">
        <authorList>
            <person name="Fiebig A."/>
            <person name="Pradella S."/>
            <person name="Wagner-Doebler I."/>
        </authorList>
    </citation>
    <scope>NUCLEOTIDE SEQUENCE [LARGE SCALE GENOMIC DNA]</scope>
    <source>
        <strain evidence="2">DSM 17067 / NCIMB 14079 / DFL-11</strain>
    </source>
</reference>
<dbReference type="Proteomes" id="UP000004703">
    <property type="component" value="Chromosome"/>
</dbReference>
<accession>A0A5E8H466</accession>
<dbReference type="EMBL" id="ACCU02000002">
    <property type="protein sequence ID" value="EEE47462.2"/>
    <property type="molecule type" value="Genomic_DNA"/>
</dbReference>
<gene>
    <name evidence="1" type="ORF">SADFL11_4751</name>
</gene>
<sequence>MPAIGKLDRRVTIQRASWQQNEFGEDIASWSEVITLWAMRADVRDGERLAAGEVGSRLQARFTVRAFSTTRTVTPADRLRHESAVWDILGVKETAGGRNRFIEITAVRDADA</sequence>
<comment type="caution">
    <text evidence="1">The sequence shown here is derived from an EMBL/GenBank/DDBJ whole genome shotgun (WGS) entry which is preliminary data.</text>
</comment>
<evidence type="ECO:0000313" key="2">
    <source>
        <dbReference type="Proteomes" id="UP000004703"/>
    </source>
</evidence>
<dbReference type="Pfam" id="PF05521">
    <property type="entry name" value="Phage_HCP"/>
    <property type="match status" value="1"/>
</dbReference>
<organism evidence="1 2">
    <name type="scientific">Roseibium alexandrii (strain DSM 17067 / NCIMB 14079 / DFL-11)</name>
    <name type="common">Labrenzia alexandrii</name>
    <dbReference type="NCBI Taxonomy" id="244592"/>
    <lineage>
        <taxon>Bacteria</taxon>
        <taxon>Pseudomonadati</taxon>
        <taxon>Pseudomonadota</taxon>
        <taxon>Alphaproteobacteria</taxon>
        <taxon>Hyphomicrobiales</taxon>
        <taxon>Stappiaceae</taxon>
        <taxon>Roseibium</taxon>
    </lineage>
</organism>
<proteinExistence type="predicted"/>